<dbReference type="InterPro" id="IPR052292">
    <property type="entry name" value="Glucose_repression_reg"/>
</dbReference>
<dbReference type="AlphaFoldDB" id="A0A9P6WFX6"/>
<dbReference type="EMBL" id="PUHW01000501">
    <property type="protein sequence ID" value="KAG0686454.1"/>
    <property type="molecule type" value="Genomic_DNA"/>
</dbReference>
<feature type="compositionally biased region" description="Low complexity" evidence="1">
    <location>
        <begin position="457"/>
        <end position="483"/>
    </location>
</feature>
<accession>A0A9P6WFX6</accession>
<evidence type="ECO:0000259" key="2">
    <source>
        <dbReference type="Pfam" id="PF08550"/>
    </source>
</evidence>
<feature type="region of interest" description="Disordered" evidence="1">
    <location>
        <begin position="133"/>
        <end position="153"/>
    </location>
</feature>
<dbReference type="Pfam" id="PF08550">
    <property type="entry name" value="GATA_AreA"/>
    <property type="match status" value="1"/>
</dbReference>
<reference evidence="3" key="1">
    <citation type="submission" date="2020-11" db="EMBL/GenBank/DDBJ databases">
        <title>Kefir isolates.</title>
        <authorList>
            <person name="Marcisauskas S."/>
            <person name="Kim Y."/>
            <person name="Blasche S."/>
        </authorList>
    </citation>
    <scope>NUCLEOTIDE SEQUENCE</scope>
    <source>
        <strain evidence="3">Olga-1</strain>
    </source>
</reference>
<evidence type="ECO:0000256" key="1">
    <source>
        <dbReference type="SAM" id="MobiDB-lite"/>
    </source>
</evidence>
<feature type="region of interest" description="Disordered" evidence="1">
    <location>
        <begin position="1196"/>
        <end position="1217"/>
    </location>
</feature>
<feature type="domain" description="Nitrogen regulatory protein areA GATA-like" evidence="2">
    <location>
        <begin position="318"/>
        <end position="345"/>
    </location>
</feature>
<feature type="compositionally biased region" description="Acidic residues" evidence="1">
    <location>
        <begin position="672"/>
        <end position="688"/>
    </location>
</feature>
<protein>
    <recommendedName>
        <fullName evidence="2">Nitrogen regulatory protein areA GATA-like domain-containing protein</fullName>
    </recommendedName>
</protein>
<dbReference type="PANTHER" id="PTHR28051:SF1">
    <property type="entry name" value="PROTEIN MTL1-RELATED"/>
    <property type="match status" value="1"/>
</dbReference>
<feature type="region of interest" description="Disordered" evidence="1">
    <location>
        <begin position="214"/>
        <end position="233"/>
    </location>
</feature>
<feature type="compositionally biased region" description="Low complexity" evidence="1">
    <location>
        <begin position="248"/>
        <end position="277"/>
    </location>
</feature>
<feature type="region of interest" description="Disordered" evidence="1">
    <location>
        <begin position="1"/>
        <end position="20"/>
    </location>
</feature>
<feature type="compositionally biased region" description="Low complexity" evidence="1">
    <location>
        <begin position="376"/>
        <end position="392"/>
    </location>
</feature>
<gene>
    <name evidence="3" type="ORF">C6P40_004077</name>
</gene>
<organism evidence="3 4">
    <name type="scientific">Pichia californica</name>
    <dbReference type="NCBI Taxonomy" id="460514"/>
    <lineage>
        <taxon>Eukaryota</taxon>
        <taxon>Fungi</taxon>
        <taxon>Dikarya</taxon>
        <taxon>Ascomycota</taxon>
        <taxon>Saccharomycotina</taxon>
        <taxon>Pichiomycetes</taxon>
        <taxon>Pichiales</taxon>
        <taxon>Pichiaceae</taxon>
        <taxon>Pichia</taxon>
    </lineage>
</organism>
<name>A0A9P6WFX6_9ASCO</name>
<feature type="compositionally biased region" description="Basic residues" evidence="1">
    <location>
        <begin position="136"/>
        <end position="147"/>
    </location>
</feature>
<feature type="compositionally biased region" description="Low complexity" evidence="1">
    <location>
        <begin position="1076"/>
        <end position="1085"/>
    </location>
</feature>
<dbReference type="GO" id="GO:0042149">
    <property type="term" value="P:cellular response to glucose starvation"/>
    <property type="evidence" value="ECO:0007669"/>
    <property type="project" value="TreeGrafter"/>
</dbReference>
<comment type="caution">
    <text evidence="3">The sequence shown here is derived from an EMBL/GenBank/DDBJ whole genome shotgun (WGS) entry which is preliminary data.</text>
</comment>
<dbReference type="PANTHER" id="PTHR28051">
    <property type="entry name" value="PROTEIN MTL1-RELATED"/>
    <property type="match status" value="1"/>
</dbReference>
<proteinExistence type="predicted"/>
<sequence>MSKEVFNEGPTTSQHIESTDDDHFKTTTFKLKRTRSMGLLLDNSNILFNNSNIDNNNNDNDNNNDNNNNIPYLASSSSSSASNSNSNSNLNSNSASSSSNSNNLSSSTLGRTQYSKLTSGTYIPEETLSKLNLKSPNHHHHNHHHNHTQQQSQNLFRSNIINKKLENSPQSFQSDYFSDDLYNSEDSLSSPGSSIHNMNSSSYSTNLIPNNAISNNANANNSTNNSTNNNNNICLIPKHQQKRYNQLHNNANNNSNNNDSIHSDGINNNNNNSNSNSPPQENVDMTNILHDDIDVKDSPNEHVDYLTHKWEEDEISKSWKYVILRRKNVADSARLENASWRTWAQTRLNLKTISPEELNWSKDSDVTWLYGPVIKSSNTNNSNSTSNSNSNSPTIQPVISNKQSIDSIESDSLNSNPNSIKLSRNLSLENDSSLIYNDSNNNSNNISNNTIINSINNSNNNNDDNNNTNNSNTNNSLLSIDNNPPCDNLKSILKKKSKIEKMISDASYCRLQNLLEHREQKLKIQSDNQNSTSSSPLLEPSSNSISSLPSNTTITNESPYNNQNHLNSLSNSNNNSNNNSTTTLNLNSINSSILPNSKSKIKSSLKNSVLHIQQNSLINSSLNSDSNQIQNEKKVKHIHFNMRVDQCIALDTIDQNNEKLTNNDNHDHNYDYDYDDDDYVNTSEESDDYPISNMVSSNYREDHDHYADDESDYKSKSRSNSTMMYDDSKNSSSDSSSDSEDDEGFVLAPTINNSNISHKPKKFNNINNNNNKIKKLNFKNSKNNLLTTIAPLPSTTLKFGSDDEYEYNSNNNNYNNNNSNYYNNHNTISHNTKTNRGYDYYYDYNSVYSNNSNPMIYSSNNNVSQDVQMYDVPQNCQIEDSMDLDDDVDNNNNNNDDDDDEDDNKEQQNQKIDNQNDDKLKQSILTPDLIVNSPFLISHYSISNTSSVNASPLLLPSNNNNNNNHNNNIVDVPESFIYNIPKFDDEINDNNNEKYSKHIERSELIDNNELKRTSSIGLSSSMSSIKVGLSGLDLNTSGLRRSTGAGSKPQLFHLNNNNNNNSNNNSNSGVSLIGLNRTNSSSSNSRNKFLFAESSESESENENESDVGSDILMVDNDEIDNNKLNFNSNFDHEGDDEMIEDNINTNSNNEKIQTDLLNAVKSASFNGKLGSLADINRKFGELGNINRNNNNNLNINNSNKISNSTFNFQNDSESESE</sequence>
<dbReference type="Proteomes" id="UP000697127">
    <property type="component" value="Unassembled WGS sequence"/>
</dbReference>
<feature type="compositionally biased region" description="Acidic residues" evidence="1">
    <location>
        <begin position="881"/>
        <end position="904"/>
    </location>
</feature>
<dbReference type="GO" id="GO:0007039">
    <property type="term" value="P:protein catabolic process in the vacuole"/>
    <property type="evidence" value="ECO:0007669"/>
    <property type="project" value="TreeGrafter"/>
</dbReference>
<feature type="region of interest" description="Disordered" evidence="1">
    <location>
        <begin position="1040"/>
        <end position="1085"/>
    </location>
</feature>
<feature type="region of interest" description="Disordered" evidence="1">
    <location>
        <begin position="881"/>
        <end position="920"/>
    </location>
</feature>
<feature type="compositionally biased region" description="Low complexity" evidence="1">
    <location>
        <begin position="53"/>
        <end position="107"/>
    </location>
</feature>
<feature type="compositionally biased region" description="Basic and acidic residues" evidence="1">
    <location>
        <begin position="699"/>
        <end position="715"/>
    </location>
</feature>
<keyword evidence="4" id="KW-1185">Reference proteome</keyword>
<feature type="region of interest" description="Disordered" evidence="1">
    <location>
        <begin position="53"/>
        <end position="112"/>
    </location>
</feature>
<evidence type="ECO:0000313" key="3">
    <source>
        <dbReference type="EMBL" id="KAG0686454.1"/>
    </source>
</evidence>
<dbReference type="InterPro" id="IPR013860">
    <property type="entry name" value="AreA_GATA"/>
</dbReference>
<feature type="region of interest" description="Disordered" evidence="1">
    <location>
        <begin position="457"/>
        <end position="485"/>
    </location>
</feature>
<feature type="region of interest" description="Disordered" evidence="1">
    <location>
        <begin position="660"/>
        <end position="745"/>
    </location>
</feature>
<evidence type="ECO:0000313" key="4">
    <source>
        <dbReference type="Proteomes" id="UP000697127"/>
    </source>
</evidence>
<feature type="region of interest" description="Disordered" evidence="1">
    <location>
        <begin position="248"/>
        <end position="284"/>
    </location>
</feature>
<feature type="compositionally biased region" description="Low complexity" evidence="1">
    <location>
        <begin position="1055"/>
        <end position="1068"/>
    </location>
</feature>
<feature type="region of interest" description="Disordered" evidence="1">
    <location>
        <begin position="376"/>
        <end position="397"/>
    </location>
</feature>
<dbReference type="GO" id="GO:0005773">
    <property type="term" value="C:vacuole"/>
    <property type="evidence" value="ECO:0007669"/>
    <property type="project" value="GOC"/>
</dbReference>
<feature type="region of interest" description="Disordered" evidence="1">
    <location>
        <begin position="523"/>
        <end position="583"/>
    </location>
</feature>
<feature type="compositionally biased region" description="Low complexity" evidence="1">
    <location>
        <begin position="530"/>
        <end position="583"/>
    </location>
</feature>